<proteinExistence type="predicted"/>
<name>A0ABY6SNY0_9CLOT</name>
<organism evidence="2 3">
    <name type="scientific">Clostridium carnis</name>
    <dbReference type="NCBI Taxonomy" id="1530"/>
    <lineage>
        <taxon>Bacteria</taxon>
        <taxon>Bacillati</taxon>
        <taxon>Bacillota</taxon>
        <taxon>Clostridia</taxon>
        <taxon>Eubacteriales</taxon>
        <taxon>Clostridiaceae</taxon>
        <taxon>Clostridium</taxon>
    </lineage>
</organism>
<accession>A0ABY6SNY0</accession>
<dbReference type="Proteomes" id="UP000277570">
    <property type="component" value="Unassembled WGS sequence"/>
</dbReference>
<dbReference type="RefSeq" id="WP_125147735.1">
    <property type="nucleotide sequence ID" value="NZ_UYIN01000001.1"/>
</dbReference>
<comment type="caution">
    <text evidence="2">The sequence shown here is derived from an EMBL/GenBank/DDBJ whole genome shotgun (WGS) entry which is preliminary data.</text>
</comment>
<feature type="coiled-coil region" evidence="1">
    <location>
        <begin position="9"/>
        <end position="50"/>
    </location>
</feature>
<sequence length="146" mass="17824">MEKVYDKRCENILKRINNLKITSKELENKNGELQKENDILRENIKKSNYQLAIKENKVHYLNNKLANISFEYEERIKEINSNEDEICNEDNTTYFLEHIKELEYIKSTNMYKIWTIYRKLPEGIRSFNRTLLIPFKWIFKLLKKLK</sequence>
<reference evidence="2 3" key="1">
    <citation type="submission" date="2018-11" db="EMBL/GenBank/DDBJ databases">
        <authorList>
            <consortium name="Pathogen Informatics"/>
        </authorList>
    </citation>
    <scope>NUCLEOTIDE SEQUENCE [LARGE SCALE GENOMIC DNA]</scope>
    <source>
        <strain evidence="2 3">NCTC10913</strain>
    </source>
</reference>
<evidence type="ECO:0000313" key="2">
    <source>
        <dbReference type="EMBL" id="VDG69857.1"/>
    </source>
</evidence>
<keyword evidence="1" id="KW-0175">Coiled coil</keyword>
<keyword evidence="3" id="KW-1185">Reference proteome</keyword>
<dbReference type="EMBL" id="UYIN01000001">
    <property type="protein sequence ID" value="VDG69857.1"/>
    <property type="molecule type" value="Genomic_DNA"/>
</dbReference>
<evidence type="ECO:0000256" key="1">
    <source>
        <dbReference type="SAM" id="Coils"/>
    </source>
</evidence>
<gene>
    <name evidence="2" type="ORF">NCTC10913_00492</name>
</gene>
<protein>
    <submittedName>
        <fullName evidence="2">Uncharacterized protein</fullName>
    </submittedName>
</protein>
<evidence type="ECO:0000313" key="3">
    <source>
        <dbReference type="Proteomes" id="UP000277570"/>
    </source>
</evidence>